<reference evidence="2" key="1">
    <citation type="submission" date="2023-08" db="EMBL/GenBank/DDBJ databases">
        <title>Pelteobagrus vachellii genome.</title>
        <authorList>
            <person name="Liu H."/>
        </authorList>
    </citation>
    <scope>NUCLEOTIDE SEQUENCE</scope>
    <source>
        <strain evidence="2">PRFRI_2022a</strain>
        <tissue evidence="2">Muscle</tissue>
    </source>
</reference>
<dbReference type="AlphaFoldDB" id="A0AA88SAG8"/>
<accession>A0AA88SAG8</accession>
<evidence type="ECO:0000313" key="2">
    <source>
        <dbReference type="EMBL" id="KAK2825288.1"/>
    </source>
</evidence>
<sequence length="69" mass="7736">MKLSVLECSCSLRRMPRLGCVTMWVTRDRRIRSSRRLHQKSKCGEACKSSGVRTSASPSTFISSETSVL</sequence>
<organism evidence="2 3">
    <name type="scientific">Tachysurus vachellii</name>
    <name type="common">Darkbarbel catfish</name>
    <name type="synonym">Pelteobagrus vachellii</name>
    <dbReference type="NCBI Taxonomy" id="175792"/>
    <lineage>
        <taxon>Eukaryota</taxon>
        <taxon>Metazoa</taxon>
        <taxon>Chordata</taxon>
        <taxon>Craniata</taxon>
        <taxon>Vertebrata</taxon>
        <taxon>Euteleostomi</taxon>
        <taxon>Actinopterygii</taxon>
        <taxon>Neopterygii</taxon>
        <taxon>Teleostei</taxon>
        <taxon>Ostariophysi</taxon>
        <taxon>Siluriformes</taxon>
        <taxon>Bagridae</taxon>
        <taxon>Tachysurus</taxon>
    </lineage>
</organism>
<evidence type="ECO:0000256" key="1">
    <source>
        <dbReference type="SAM" id="MobiDB-lite"/>
    </source>
</evidence>
<evidence type="ECO:0000313" key="3">
    <source>
        <dbReference type="Proteomes" id="UP001187315"/>
    </source>
</evidence>
<dbReference type="Proteomes" id="UP001187315">
    <property type="component" value="Unassembled WGS sequence"/>
</dbReference>
<gene>
    <name evidence="2" type="ORF">Q7C36_019215</name>
</gene>
<keyword evidence="3" id="KW-1185">Reference proteome</keyword>
<proteinExistence type="predicted"/>
<name>A0AA88SAG8_TACVA</name>
<dbReference type="EMBL" id="JAVHJS010000020">
    <property type="protein sequence ID" value="KAK2825288.1"/>
    <property type="molecule type" value="Genomic_DNA"/>
</dbReference>
<feature type="region of interest" description="Disordered" evidence="1">
    <location>
        <begin position="50"/>
        <end position="69"/>
    </location>
</feature>
<feature type="compositionally biased region" description="Polar residues" evidence="1">
    <location>
        <begin position="51"/>
        <end position="69"/>
    </location>
</feature>
<protein>
    <submittedName>
        <fullName evidence="2">Uncharacterized protein</fullName>
    </submittedName>
</protein>
<comment type="caution">
    <text evidence="2">The sequence shown here is derived from an EMBL/GenBank/DDBJ whole genome shotgun (WGS) entry which is preliminary data.</text>
</comment>